<evidence type="ECO:0000256" key="4">
    <source>
        <dbReference type="ARBA" id="ARBA00023180"/>
    </source>
</evidence>
<keyword evidence="3" id="KW-0732">Signal</keyword>
<dbReference type="Pfam" id="PF03227">
    <property type="entry name" value="GILT"/>
    <property type="match status" value="1"/>
</dbReference>
<gene>
    <name evidence="7" type="ORF">A3K52_01430</name>
</gene>
<proteinExistence type="predicted"/>
<protein>
    <recommendedName>
        <fullName evidence="9">Thioredoxin-like fold domain-containing protein</fullName>
    </recommendedName>
</protein>
<sequence>MKKIHTSHNQSPEVEKNLPGNVQLNNNWKPLAFIAGLIAVFLVLRFVKGSGPDINKMKTQIIPEAVKKVINNPSTKVSILNVKEASGLVEFQLEVAGQKYTSYISRDGKILFTSGIKVDELSKSQQPAKETKKLTCDDVPKTDKASLTAYVVADCPFGLQMQRVFKKALNEAPDLSSYLNIKYIGSVENGKITSMHGDKEAQENLKQICIREEQKEKYWPYVSCYMMEGKTDECLITTGVDTSELTACTGDANRGLKYAQADFTLANKYGVSGSPTLISNEKQTVSEFDFGGRTPDAIKQLVCCGSKEKPGFCASELSKADIAVSLSKTDEAAEGSGTTTSAAGCAPAN</sequence>
<evidence type="ECO:0000256" key="6">
    <source>
        <dbReference type="SAM" id="Phobius"/>
    </source>
</evidence>
<comment type="subcellular location">
    <subcellularLocation>
        <location evidence="1">Secreted</location>
    </subcellularLocation>
</comment>
<evidence type="ECO:0000256" key="2">
    <source>
        <dbReference type="ARBA" id="ARBA00022525"/>
    </source>
</evidence>
<keyword evidence="4" id="KW-0325">Glycoprotein</keyword>
<feature type="compositionally biased region" description="Low complexity" evidence="5">
    <location>
        <begin position="334"/>
        <end position="349"/>
    </location>
</feature>
<keyword evidence="6" id="KW-0472">Membrane</keyword>
<dbReference type="GO" id="GO:0016671">
    <property type="term" value="F:oxidoreductase activity, acting on a sulfur group of donors, disulfide as acceptor"/>
    <property type="evidence" value="ECO:0007669"/>
    <property type="project" value="InterPro"/>
</dbReference>
<dbReference type="PANTHER" id="PTHR13234">
    <property type="entry name" value="GAMMA-INTERFERON INDUCIBLE LYSOSOMAL THIOL REDUCTASE GILT"/>
    <property type="match status" value="1"/>
</dbReference>
<dbReference type="AlphaFoldDB" id="A0A1F7KZY4"/>
<dbReference type="InterPro" id="IPR004911">
    <property type="entry name" value="Interferon-induced_GILT"/>
</dbReference>
<evidence type="ECO:0000256" key="1">
    <source>
        <dbReference type="ARBA" id="ARBA00004613"/>
    </source>
</evidence>
<keyword evidence="6" id="KW-0812">Transmembrane</keyword>
<keyword evidence="2" id="KW-0964">Secreted</keyword>
<feature type="region of interest" description="Disordered" evidence="5">
    <location>
        <begin position="329"/>
        <end position="349"/>
    </location>
</feature>
<comment type="caution">
    <text evidence="7">The sequence shown here is derived from an EMBL/GenBank/DDBJ whole genome shotgun (WGS) entry which is preliminary data.</text>
</comment>
<dbReference type="InterPro" id="IPR036249">
    <property type="entry name" value="Thioredoxin-like_sf"/>
</dbReference>
<dbReference type="PANTHER" id="PTHR13234:SF8">
    <property type="entry name" value="GAMMA-INTERFERON-INDUCIBLE LYSOSOMAL THIOL REDUCTASE"/>
    <property type="match status" value="1"/>
</dbReference>
<feature type="transmembrane region" description="Helical" evidence="6">
    <location>
        <begin position="28"/>
        <end position="47"/>
    </location>
</feature>
<reference evidence="7 8" key="1">
    <citation type="journal article" date="2016" name="Nat. Commun.">
        <title>Thousands of microbial genomes shed light on interconnected biogeochemical processes in an aquifer system.</title>
        <authorList>
            <person name="Anantharaman K."/>
            <person name="Brown C.T."/>
            <person name="Hug L.A."/>
            <person name="Sharon I."/>
            <person name="Castelle C.J."/>
            <person name="Probst A.J."/>
            <person name="Thomas B.C."/>
            <person name="Singh A."/>
            <person name="Wilkins M.J."/>
            <person name="Karaoz U."/>
            <person name="Brodie E.L."/>
            <person name="Williams K.H."/>
            <person name="Hubbard S.S."/>
            <person name="Banfield J.F."/>
        </authorList>
    </citation>
    <scope>NUCLEOTIDE SEQUENCE [LARGE SCALE GENOMIC DNA]</scope>
</reference>
<evidence type="ECO:0000256" key="5">
    <source>
        <dbReference type="SAM" id="MobiDB-lite"/>
    </source>
</evidence>
<dbReference type="EMBL" id="MGBR01000001">
    <property type="protein sequence ID" value="OGK73439.1"/>
    <property type="molecule type" value="Genomic_DNA"/>
</dbReference>
<evidence type="ECO:0000256" key="3">
    <source>
        <dbReference type="ARBA" id="ARBA00022729"/>
    </source>
</evidence>
<evidence type="ECO:0008006" key="9">
    <source>
        <dbReference type="Google" id="ProtNLM"/>
    </source>
</evidence>
<name>A0A1F7KZY4_9BACT</name>
<dbReference type="SUPFAM" id="SSF52833">
    <property type="entry name" value="Thioredoxin-like"/>
    <property type="match status" value="1"/>
</dbReference>
<evidence type="ECO:0000313" key="8">
    <source>
        <dbReference type="Proteomes" id="UP000177050"/>
    </source>
</evidence>
<dbReference type="GO" id="GO:0005576">
    <property type="term" value="C:extracellular region"/>
    <property type="evidence" value="ECO:0007669"/>
    <property type="project" value="UniProtKB-SubCell"/>
</dbReference>
<dbReference type="Proteomes" id="UP000177050">
    <property type="component" value="Unassembled WGS sequence"/>
</dbReference>
<evidence type="ECO:0000313" key="7">
    <source>
        <dbReference type="EMBL" id="OGK73439.1"/>
    </source>
</evidence>
<dbReference type="Gene3D" id="3.40.30.10">
    <property type="entry name" value="Glutaredoxin"/>
    <property type="match status" value="1"/>
</dbReference>
<accession>A0A1F7KZY4</accession>
<organism evidence="7 8">
    <name type="scientific">Candidatus Roizmanbacteria bacterium RIFOXYD1_FULL_38_12</name>
    <dbReference type="NCBI Taxonomy" id="1802093"/>
    <lineage>
        <taxon>Bacteria</taxon>
        <taxon>Candidatus Roizmaniibacteriota</taxon>
    </lineage>
</organism>
<keyword evidence="6" id="KW-1133">Transmembrane helix</keyword>